<evidence type="ECO:0000313" key="2">
    <source>
        <dbReference type="EMBL" id="KAJ2844523.1"/>
    </source>
</evidence>
<proteinExistence type="predicted"/>
<organism evidence="2 3">
    <name type="scientific">Coemansia brasiliensis</name>
    <dbReference type="NCBI Taxonomy" id="2650707"/>
    <lineage>
        <taxon>Eukaryota</taxon>
        <taxon>Fungi</taxon>
        <taxon>Fungi incertae sedis</taxon>
        <taxon>Zoopagomycota</taxon>
        <taxon>Kickxellomycotina</taxon>
        <taxon>Kickxellomycetes</taxon>
        <taxon>Kickxellales</taxon>
        <taxon>Kickxellaceae</taxon>
        <taxon>Coemansia</taxon>
    </lineage>
</organism>
<accession>A0A9W8I1Z4</accession>
<protein>
    <submittedName>
        <fullName evidence="2">Uncharacterized protein</fullName>
    </submittedName>
</protein>
<gene>
    <name evidence="2" type="ORF">IWW36_005154</name>
</gene>
<feature type="region of interest" description="Disordered" evidence="1">
    <location>
        <begin position="180"/>
        <end position="210"/>
    </location>
</feature>
<evidence type="ECO:0000313" key="3">
    <source>
        <dbReference type="Proteomes" id="UP001139887"/>
    </source>
</evidence>
<dbReference type="OrthoDB" id="5586899at2759"/>
<keyword evidence="3" id="KW-1185">Reference proteome</keyword>
<feature type="non-terminal residue" evidence="2">
    <location>
        <position position="210"/>
    </location>
</feature>
<name>A0A9W8I1Z4_9FUNG</name>
<dbReference type="Proteomes" id="UP001139887">
    <property type="component" value="Unassembled WGS sequence"/>
</dbReference>
<reference evidence="2" key="1">
    <citation type="submission" date="2022-07" db="EMBL/GenBank/DDBJ databases">
        <title>Phylogenomic reconstructions and comparative analyses of Kickxellomycotina fungi.</title>
        <authorList>
            <person name="Reynolds N.K."/>
            <person name="Stajich J.E."/>
            <person name="Barry K."/>
            <person name="Grigoriev I.V."/>
            <person name="Crous P."/>
            <person name="Smith M.E."/>
        </authorList>
    </citation>
    <scope>NUCLEOTIDE SEQUENCE</scope>
    <source>
        <strain evidence="2">NRRL 1566</strain>
    </source>
</reference>
<comment type="caution">
    <text evidence="2">The sequence shown here is derived from an EMBL/GenBank/DDBJ whole genome shotgun (WGS) entry which is preliminary data.</text>
</comment>
<dbReference type="AlphaFoldDB" id="A0A9W8I1Z4"/>
<dbReference type="EMBL" id="JANBUW010001055">
    <property type="protein sequence ID" value="KAJ2844523.1"/>
    <property type="molecule type" value="Genomic_DNA"/>
</dbReference>
<evidence type="ECO:0000256" key="1">
    <source>
        <dbReference type="SAM" id="MobiDB-lite"/>
    </source>
</evidence>
<sequence>MFPTTTNMTASQYSMPGYHESSRHSSTIFPKSLPAAIPLPGSLSLQSQTPLHNASGIYPGQPINYTTPGECDCSGCRYDAMDTYVHSVPPLTHSPSPPMQPVSCSCCPPQSQYSIPIPYAEPAEPPYQPLAMSMPIPMPTPSDYFPVRQKPRKRVTFADPIAEIRVVPCYASSAPENINHIPTHSQIPSSRRSERRNSESYSLVSDFSSL</sequence>